<accession>A9V536</accession>
<dbReference type="InterPro" id="IPR036390">
    <property type="entry name" value="WH_DNA-bd_sf"/>
</dbReference>
<feature type="compositionally biased region" description="Polar residues" evidence="3">
    <location>
        <begin position="178"/>
        <end position="201"/>
    </location>
</feature>
<keyword evidence="6" id="KW-1185">Reference proteome</keyword>
<feature type="DNA-binding region" description="Fork-head" evidence="2">
    <location>
        <begin position="20"/>
        <end position="85"/>
    </location>
</feature>
<keyword evidence="2" id="KW-0539">Nucleus</keyword>
<proteinExistence type="predicted"/>
<dbReference type="FunCoup" id="A9V536">
    <property type="interactions" value="1170"/>
</dbReference>
<feature type="region of interest" description="Disordered" evidence="3">
    <location>
        <begin position="216"/>
        <end position="264"/>
    </location>
</feature>
<dbReference type="InParanoid" id="A9V536"/>
<dbReference type="GeneID" id="5893146"/>
<evidence type="ECO:0000256" key="2">
    <source>
        <dbReference type="PROSITE-ProRule" id="PRU00089"/>
    </source>
</evidence>
<dbReference type="GO" id="GO:0043565">
    <property type="term" value="F:sequence-specific DNA binding"/>
    <property type="evidence" value="ECO:0007669"/>
    <property type="project" value="InterPro"/>
</dbReference>
<feature type="compositionally biased region" description="Polar residues" evidence="3">
    <location>
        <begin position="240"/>
        <end position="251"/>
    </location>
</feature>
<dbReference type="Pfam" id="PF00250">
    <property type="entry name" value="Forkhead"/>
    <property type="match status" value="1"/>
</dbReference>
<feature type="compositionally biased region" description="Polar residues" evidence="3">
    <location>
        <begin position="130"/>
        <end position="139"/>
    </location>
</feature>
<organism evidence="5 6">
    <name type="scientific">Monosiga brevicollis</name>
    <name type="common">Choanoflagellate</name>
    <dbReference type="NCBI Taxonomy" id="81824"/>
    <lineage>
        <taxon>Eukaryota</taxon>
        <taxon>Choanoflagellata</taxon>
        <taxon>Craspedida</taxon>
        <taxon>Salpingoecidae</taxon>
        <taxon>Monosiga</taxon>
    </lineage>
</organism>
<gene>
    <name evidence="5" type="ORF">MONBRDRAFT_27373</name>
</gene>
<dbReference type="SMART" id="SM00339">
    <property type="entry name" value="FH"/>
    <property type="match status" value="1"/>
</dbReference>
<evidence type="ECO:0000313" key="5">
    <source>
        <dbReference type="EMBL" id="EDQ87311.1"/>
    </source>
</evidence>
<protein>
    <recommendedName>
        <fullName evidence="4">Fork-head domain-containing protein</fullName>
    </recommendedName>
</protein>
<evidence type="ECO:0000259" key="4">
    <source>
        <dbReference type="PROSITE" id="PS50039"/>
    </source>
</evidence>
<dbReference type="PROSITE" id="PS50039">
    <property type="entry name" value="FORK_HEAD_3"/>
    <property type="match status" value="1"/>
</dbReference>
<feature type="region of interest" description="Disordered" evidence="3">
    <location>
        <begin position="122"/>
        <end position="201"/>
    </location>
</feature>
<keyword evidence="1 2" id="KW-0238">DNA-binding</keyword>
<dbReference type="GO" id="GO:0003700">
    <property type="term" value="F:DNA-binding transcription factor activity"/>
    <property type="evidence" value="ECO:0007669"/>
    <property type="project" value="InterPro"/>
</dbReference>
<dbReference type="SUPFAM" id="SSF46785">
    <property type="entry name" value="Winged helix' DNA-binding domain"/>
    <property type="match status" value="1"/>
</dbReference>
<sequence>MAINSAVAKSFMEALEMDLEDVASYATCIALAFCSIDSALDRGLSTKEIYNYMAKQTPSFVNHHPKWKSGVRHCLSSNKAFERKPTLYGTLTHTWLMRAECLPAATRRHLRHLKSMSDLKRETAAASAALKNQQFSPSLPQQGQQHQQPPHQQRHTLPSHHPQQASQPSIALMKHALPSNTSSPRESPATRSVNTNSSLTDSADYQAAQLIHALKESSGDRSNASDMGALTKDSLASAPGLTNGTTASPSLRANPPQPAVQQKLSSVASNMGMNNFPFHMPPMWMNPMHMMPGAVSTTMPTPQHSQPGMNPAAAMMGNNPALPPWQQLLNMMASGAMAPSMELPNSAAPMMMPNNMHPSMLMMQQMGQHQS</sequence>
<dbReference type="RefSeq" id="XP_001747924.1">
    <property type="nucleotide sequence ID" value="XM_001747872.1"/>
</dbReference>
<evidence type="ECO:0000256" key="3">
    <source>
        <dbReference type="SAM" id="MobiDB-lite"/>
    </source>
</evidence>
<name>A9V536_MONBE</name>
<evidence type="ECO:0000313" key="6">
    <source>
        <dbReference type="Proteomes" id="UP000001357"/>
    </source>
</evidence>
<dbReference type="InterPro" id="IPR001766">
    <property type="entry name" value="Fork_head_dom"/>
</dbReference>
<dbReference type="Gene3D" id="1.10.10.10">
    <property type="entry name" value="Winged helix-like DNA-binding domain superfamily/Winged helix DNA-binding domain"/>
    <property type="match status" value="1"/>
</dbReference>
<comment type="subcellular location">
    <subcellularLocation>
        <location evidence="2">Nucleus</location>
    </subcellularLocation>
</comment>
<dbReference type="GO" id="GO:0005634">
    <property type="term" value="C:nucleus"/>
    <property type="evidence" value="ECO:0007669"/>
    <property type="project" value="UniProtKB-SubCell"/>
</dbReference>
<evidence type="ECO:0000256" key="1">
    <source>
        <dbReference type="ARBA" id="ARBA00023125"/>
    </source>
</evidence>
<dbReference type="KEGG" id="mbr:MONBRDRAFT_27373"/>
<dbReference type="Proteomes" id="UP000001357">
    <property type="component" value="Unassembled WGS sequence"/>
</dbReference>
<feature type="compositionally biased region" description="Low complexity" evidence="3">
    <location>
        <begin position="140"/>
        <end position="151"/>
    </location>
</feature>
<reference evidence="5 6" key="1">
    <citation type="journal article" date="2008" name="Nature">
        <title>The genome of the choanoflagellate Monosiga brevicollis and the origin of metazoans.</title>
        <authorList>
            <consortium name="JGI Sequencing"/>
            <person name="King N."/>
            <person name="Westbrook M.J."/>
            <person name="Young S.L."/>
            <person name="Kuo A."/>
            <person name="Abedin M."/>
            <person name="Chapman J."/>
            <person name="Fairclough S."/>
            <person name="Hellsten U."/>
            <person name="Isogai Y."/>
            <person name="Letunic I."/>
            <person name="Marr M."/>
            <person name="Pincus D."/>
            <person name="Putnam N."/>
            <person name="Rokas A."/>
            <person name="Wright K.J."/>
            <person name="Zuzow R."/>
            <person name="Dirks W."/>
            <person name="Good M."/>
            <person name="Goodstein D."/>
            <person name="Lemons D."/>
            <person name="Li W."/>
            <person name="Lyons J.B."/>
            <person name="Morris A."/>
            <person name="Nichols S."/>
            <person name="Richter D.J."/>
            <person name="Salamov A."/>
            <person name="Bork P."/>
            <person name="Lim W.A."/>
            <person name="Manning G."/>
            <person name="Miller W.T."/>
            <person name="McGinnis W."/>
            <person name="Shapiro H."/>
            <person name="Tjian R."/>
            <person name="Grigoriev I.V."/>
            <person name="Rokhsar D."/>
        </authorList>
    </citation>
    <scope>NUCLEOTIDE SEQUENCE [LARGE SCALE GENOMIC DNA]</scope>
    <source>
        <strain evidence="6">MX1 / ATCC 50154</strain>
    </source>
</reference>
<dbReference type="AlphaFoldDB" id="A9V536"/>
<feature type="domain" description="Fork-head" evidence="4">
    <location>
        <begin position="20"/>
        <end position="85"/>
    </location>
</feature>
<dbReference type="InterPro" id="IPR036388">
    <property type="entry name" value="WH-like_DNA-bd_sf"/>
</dbReference>
<dbReference type="EMBL" id="CH991560">
    <property type="protein sequence ID" value="EDQ87311.1"/>
    <property type="molecule type" value="Genomic_DNA"/>
</dbReference>